<feature type="compositionally biased region" description="Basic and acidic residues" evidence="1">
    <location>
        <begin position="47"/>
        <end position="56"/>
    </location>
</feature>
<feature type="compositionally biased region" description="Basic and acidic residues" evidence="1">
    <location>
        <begin position="110"/>
        <end position="124"/>
    </location>
</feature>
<evidence type="ECO:0000256" key="1">
    <source>
        <dbReference type="SAM" id="MobiDB-lite"/>
    </source>
</evidence>
<dbReference type="AlphaFoldDB" id="A0A7S0P649"/>
<proteinExistence type="predicted"/>
<evidence type="ECO:0000313" key="2">
    <source>
        <dbReference type="EMBL" id="CAD8553064.1"/>
    </source>
</evidence>
<sequence>MASCPHLMHLTHTCQAYLDNMAEELDAQQAAASRAAAAIKGTSSRPRKPEKGEPRPKPTRSRRNSESVPRTRTWIFGSRKAGRADAAPKGLAAEASRPRAHTTPAPRPSRVREHVDEHVGGAAA</sequence>
<dbReference type="EMBL" id="HBER01056810">
    <property type="protein sequence ID" value="CAD8553064.1"/>
    <property type="molecule type" value="Transcribed_RNA"/>
</dbReference>
<accession>A0A7S0P649</accession>
<protein>
    <submittedName>
        <fullName evidence="2">Uncharacterized protein</fullName>
    </submittedName>
</protein>
<feature type="region of interest" description="Disordered" evidence="1">
    <location>
        <begin position="27"/>
        <end position="124"/>
    </location>
</feature>
<reference evidence="2" key="1">
    <citation type="submission" date="2021-01" db="EMBL/GenBank/DDBJ databases">
        <authorList>
            <person name="Corre E."/>
            <person name="Pelletier E."/>
            <person name="Niang G."/>
            <person name="Scheremetjew M."/>
            <person name="Finn R."/>
            <person name="Kale V."/>
            <person name="Holt S."/>
            <person name="Cochrane G."/>
            <person name="Meng A."/>
            <person name="Brown T."/>
            <person name="Cohen L."/>
        </authorList>
    </citation>
    <scope>NUCLEOTIDE SEQUENCE</scope>
    <source>
        <strain evidence="2">RCC1130</strain>
    </source>
</reference>
<organism evidence="2">
    <name type="scientific">Calcidiscus leptoporus</name>
    <dbReference type="NCBI Taxonomy" id="127549"/>
    <lineage>
        <taxon>Eukaryota</taxon>
        <taxon>Haptista</taxon>
        <taxon>Haptophyta</taxon>
        <taxon>Prymnesiophyceae</taxon>
        <taxon>Coccolithales</taxon>
        <taxon>Calcidiscaceae</taxon>
        <taxon>Calcidiscus</taxon>
    </lineage>
</organism>
<gene>
    <name evidence="2" type="ORF">CLEP1334_LOCUS28355</name>
</gene>
<feature type="compositionally biased region" description="Low complexity" evidence="1">
    <location>
        <begin position="27"/>
        <end position="38"/>
    </location>
</feature>
<name>A0A7S0P649_9EUKA</name>